<name>A0A6A6CKF7_ZASCE</name>
<feature type="compositionally biased region" description="Basic and acidic residues" evidence="1">
    <location>
        <begin position="270"/>
        <end position="283"/>
    </location>
</feature>
<dbReference type="InterPro" id="IPR032710">
    <property type="entry name" value="NTF2-like_dom_sf"/>
</dbReference>
<dbReference type="EMBL" id="ML993596">
    <property type="protein sequence ID" value="KAF2166640.1"/>
    <property type="molecule type" value="Genomic_DNA"/>
</dbReference>
<proteinExistence type="predicted"/>
<dbReference type="SUPFAM" id="SSF54427">
    <property type="entry name" value="NTF2-like"/>
    <property type="match status" value="1"/>
</dbReference>
<gene>
    <name evidence="2" type="ORF">M409DRAFT_23272</name>
</gene>
<dbReference type="GeneID" id="54559985"/>
<protein>
    <submittedName>
        <fullName evidence="2">Uncharacterized protein</fullName>
    </submittedName>
</protein>
<reference evidence="2" key="1">
    <citation type="journal article" date="2020" name="Stud. Mycol.">
        <title>101 Dothideomycetes genomes: a test case for predicting lifestyles and emergence of pathogens.</title>
        <authorList>
            <person name="Haridas S."/>
            <person name="Albert R."/>
            <person name="Binder M."/>
            <person name="Bloem J."/>
            <person name="Labutti K."/>
            <person name="Salamov A."/>
            <person name="Andreopoulos B."/>
            <person name="Baker S."/>
            <person name="Barry K."/>
            <person name="Bills G."/>
            <person name="Bluhm B."/>
            <person name="Cannon C."/>
            <person name="Castanera R."/>
            <person name="Culley D."/>
            <person name="Daum C."/>
            <person name="Ezra D."/>
            <person name="Gonzalez J."/>
            <person name="Henrissat B."/>
            <person name="Kuo A."/>
            <person name="Liang C."/>
            <person name="Lipzen A."/>
            <person name="Lutzoni F."/>
            <person name="Magnuson J."/>
            <person name="Mondo S."/>
            <person name="Nolan M."/>
            <person name="Ohm R."/>
            <person name="Pangilinan J."/>
            <person name="Park H.-J."/>
            <person name="Ramirez L."/>
            <person name="Alfaro M."/>
            <person name="Sun H."/>
            <person name="Tritt A."/>
            <person name="Yoshinaga Y."/>
            <person name="Zwiers L.-H."/>
            <person name="Turgeon B."/>
            <person name="Goodwin S."/>
            <person name="Spatafora J."/>
            <person name="Crous P."/>
            <person name="Grigoriev I."/>
        </authorList>
    </citation>
    <scope>NUCLEOTIDE SEQUENCE</scope>
    <source>
        <strain evidence="2">ATCC 36951</strain>
    </source>
</reference>
<dbReference type="Proteomes" id="UP000799537">
    <property type="component" value="Unassembled WGS sequence"/>
</dbReference>
<evidence type="ECO:0000313" key="3">
    <source>
        <dbReference type="Proteomes" id="UP000799537"/>
    </source>
</evidence>
<keyword evidence="3" id="KW-1185">Reference proteome</keyword>
<evidence type="ECO:0000313" key="2">
    <source>
        <dbReference type="EMBL" id="KAF2166640.1"/>
    </source>
</evidence>
<dbReference type="OrthoDB" id="265717at2759"/>
<dbReference type="AlphaFoldDB" id="A0A6A6CKF7"/>
<dbReference type="RefSeq" id="XP_033667529.1">
    <property type="nucleotide sequence ID" value="XM_033806713.1"/>
</dbReference>
<organism evidence="2 3">
    <name type="scientific">Zasmidium cellare ATCC 36951</name>
    <dbReference type="NCBI Taxonomy" id="1080233"/>
    <lineage>
        <taxon>Eukaryota</taxon>
        <taxon>Fungi</taxon>
        <taxon>Dikarya</taxon>
        <taxon>Ascomycota</taxon>
        <taxon>Pezizomycotina</taxon>
        <taxon>Dothideomycetes</taxon>
        <taxon>Dothideomycetidae</taxon>
        <taxon>Mycosphaerellales</taxon>
        <taxon>Mycosphaerellaceae</taxon>
        <taxon>Zasmidium</taxon>
    </lineage>
</organism>
<evidence type="ECO:0000256" key="1">
    <source>
        <dbReference type="SAM" id="MobiDB-lite"/>
    </source>
</evidence>
<accession>A0A6A6CKF7</accession>
<sequence>MTSQAADKTSIETRYREYCDACQSGQLQRLTEFWSLPAQFTVDFGGPDTVRKIVKDPAELEKLYSTEFGPSTGVDKTTIDTSEVTFFGERLATIETTLRHTVKGTLHDRQHATHPELYHGGYVAQFVEKHVSIPVSIPKKQVDALEEKAKRNEVTGFSQDDMPKANSKTPALPPAWRETTSAEMNYKFPDEAIVGSKSEELRPGKLYLDERMTLFLSTAEPEAVRGRPLCFFNLFKYAKGDRAVHDSYMNGFKDRFGPDAGAEINFTGPVKDKLSMTGDREDVGEGGWDDANLVQ</sequence>
<feature type="region of interest" description="Disordered" evidence="1">
    <location>
        <begin position="270"/>
        <end position="295"/>
    </location>
</feature>